<keyword evidence="2" id="KW-1185">Reference proteome</keyword>
<protein>
    <submittedName>
        <fullName evidence="1">Uncharacterized protein</fullName>
    </submittedName>
</protein>
<dbReference type="Proteomes" id="UP000479190">
    <property type="component" value="Unassembled WGS sequence"/>
</dbReference>
<dbReference type="OrthoDB" id="8067821at2759"/>
<reference evidence="1 2" key="1">
    <citation type="submission" date="2020-02" db="EMBL/GenBank/DDBJ databases">
        <authorList>
            <person name="Ferguson B K."/>
        </authorList>
    </citation>
    <scope>NUCLEOTIDE SEQUENCE [LARGE SCALE GENOMIC DNA]</scope>
</reference>
<dbReference type="AlphaFoldDB" id="A0A6H5IXL1"/>
<gene>
    <name evidence="1" type="ORF">TBRA_LOCUS13902</name>
</gene>
<evidence type="ECO:0000313" key="2">
    <source>
        <dbReference type="Proteomes" id="UP000479190"/>
    </source>
</evidence>
<proteinExistence type="predicted"/>
<name>A0A6H5IXL1_9HYME</name>
<organism evidence="1 2">
    <name type="scientific">Trichogramma brassicae</name>
    <dbReference type="NCBI Taxonomy" id="86971"/>
    <lineage>
        <taxon>Eukaryota</taxon>
        <taxon>Metazoa</taxon>
        <taxon>Ecdysozoa</taxon>
        <taxon>Arthropoda</taxon>
        <taxon>Hexapoda</taxon>
        <taxon>Insecta</taxon>
        <taxon>Pterygota</taxon>
        <taxon>Neoptera</taxon>
        <taxon>Endopterygota</taxon>
        <taxon>Hymenoptera</taxon>
        <taxon>Apocrita</taxon>
        <taxon>Proctotrupomorpha</taxon>
        <taxon>Chalcidoidea</taxon>
        <taxon>Trichogrammatidae</taxon>
        <taxon>Trichogramma</taxon>
    </lineage>
</organism>
<accession>A0A6H5IXL1</accession>
<sequence>MKTNFSPQKQRIFFLKYCSRVIQLSSWISGKSAVIHRQNLADVSSSCSRTSLKSTRIEKKSTWISGKSAVIAFFSDHDRSTWITNPRGFPRGYPCNYFQLGTNASVRIPTRGSKPNIASYGDCLMPERKQLSLRSGDHQAIIFEVTRSRPPRTPMSQSRSWSARTLDEEIFSAKISSVRLLTTLPERPEKMAVAPMAAVAETCDAAMTRKRGRRRCAPVYWWTEEIAGLRRRCL</sequence>
<dbReference type="EMBL" id="CADCXV010001176">
    <property type="protein sequence ID" value="CAB0042273.1"/>
    <property type="molecule type" value="Genomic_DNA"/>
</dbReference>
<evidence type="ECO:0000313" key="1">
    <source>
        <dbReference type="EMBL" id="CAB0042273.1"/>
    </source>
</evidence>